<evidence type="ECO:0000259" key="1">
    <source>
        <dbReference type="Pfam" id="PF04101"/>
    </source>
</evidence>
<dbReference type="EMBL" id="CP024199">
    <property type="protein sequence ID" value="AUG52733.1"/>
    <property type="molecule type" value="Genomic_DNA"/>
</dbReference>
<dbReference type="PANTHER" id="PTHR21015">
    <property type="entry name" value="UDP-N-ACETYLGLUCOSAMINE--N-ACETYLMURAMYL-(PENTAPEPTIDE) PYROPHOSPHORYL-UNDECAPRENOL N-ACETYLGLUCOSAMINE TRANSFERASE 1"/>
    <property type="match status" value="1"/>
</dbReference>
<dbReference type="PIRSF" id="PIRSF017085">
    <property type="entry name" value="Glycosyltransf_RedA_prd"/>
    <property type="match status" value="1"/>
</dbReference>
<name>A0A2N3KV81_9PROT</name>
<dbReference type="PANTHER" id="PTHR21015:SF28">
    <property type="entry name" value="SLL1722 PROTEIN"/>
    <property type="match status" value="1"/>
</dbReference>
<dbReference type="Proteomes" id="UP000233597">
    <property type="component" value="Unassembled WGS sequence"/>
</dbReference>
<dbReference type="GO" id="GO:0016758">
    <property type="term" value="F:hexosyltransferase activity"/>
    <property type="evidence" value="ECO:0007669"/>
    <property type="project" value="InterPro"/>
</dbReference>
<keyword evidence="4" id="KW-1185">Reference proteome</keyword>
<dbReference type="InterPro" id="IPR007235">
    <property type="entry name" value="Glyco_trans_28_C"/>
</dbReference>
<evidence type="ECO:0000313" key="5">
    <source>
        <dbReference type="Proteomes" id="UP000233597"/>
    </source>
</evidence>
<dbReference type="SUPFAM" id="SSF53756">
    <property type="entry name" value="UDP-Glycosyltransferase/glycogen phosphorylase"/>
    <property type="match status" value="1"/>
</dbReference>
<dbReference type="OrthoDB" id="9802126at2"/>
<sequence length="407" mass="44927">MSLKGARGYRVLIYSHDTFGLGHLRRCRTIAHALVDNRDDVSVLILSGSPIIGSFEFRSRVDFVRIPGVIKLSNGEYTSLNLDIDVEQMLAMRESIIQHTADAFDPDLFIVDKEPLGLRGEVEPTLRMLKERNTRLVLGLRDVMDDPETLREEWLRKNCAPALANYYDDIWVYGLREICNPLDGIDLLPGVEEKMTYTGYLPRTATRKPAPEHGALGLDEPYFLVTTGGGGDGVNLVDWVISAYEADPEIPMPSLVVLGPFMAPADQQKFMERAESIDKLSVITFDANVEMLMARSAGVIAMGGYNTFCEILSFDKPSIIVPRTVPRLEQYVRASQAEKLGLVRMLTEEGGRPPLEMAQALRGLAGQPAPSSVTVPGLMGGLETVSSMVEHWLPRDGGLLDAEYATA</sequence>
<evidence type="ECO:0000313" key="4">
    <source>
        <dbReference type="Proteomes" id="UP000233458"/>
    </source>
</evidence>
<dbReference type="EMBL" id="NWTK01000005">
    <property type="protein sequence ID" value="PKR54489.1"/>
    <property type="molecule type" value="Genomic_DNA"/>
</dbReference>
<dbReference type="Proteomes" id="UP000233458">
    <property type="component" value="Chromosome"/>
</dbReference>
<dbReference type="Gene3D" id="3.40.50.2000">
    <property type="entry name" value="Glycogen Phosphorylase B"/>
    <property type="match status" value="1"/>
</dbReference>
<organism evidence="3 5">
    <name type="scientific">Thalassospira marina</name>
    <dbReference type="NCBI Taxonomy" id="2048283"/>
    <lineage>
        <taxon>Bacteria</taxon>
        <taxon>Pseudomonadati</taxon>
        <taxon>Pseudomonadota</taxon>
        <taxon>Alphaproteobacteria</taxon>
        <taxon>Rhodospirillales</taxon>
        <taxon>Thalassospiraceae</taxon>
        <taxon>Thalassospira</taxon>
    </lineage>
</organism>
<dbReference type="AlphaFoldDB" id="A0A2N3KV81"/>
<evidence type="ECO:0000313" key="2">
    <source>
        <dbReference type="EMBL" id="AUG52733.1"/>
    </source>
</evidence>
<evidence type="ECO:0000313" key="3">
    <source>
        <dbReference type="EMBL" id="PKR54489.1"/>
    </source>
</evidence>
<dbReference type="KEGG" id="thac:CSC3H3_08445"/>
<proteinExistence type="predicted"/>
<reference evidence="3 5" key="1">
    <citation type="submission" date="2017-09" db="EMBL/GenBank/DDBJ databases">
        <title>Biodiversity and function of Thalassospira species in the particle-attached aromatic-hydrocarbon-degrading consortia from the surface seawater of the South China Sea.</title>
        <authorList>
            <person name="Dong C."/>
            <person name="Liu R."/>
            <person name="Shao Z."/>
        </authorList>
    </citation>
    <scope>NUCLEOTIDE SEQUENCE [LARGE SCALE GENOMIC DNA]</scope>
    <source>
        <strain evidence="3 5">CSC1P2</strain>
    </source>
</reference>
<dbReference type="RefSeq" id="WP_101266155.1">
    <property type="nucleotide sequence ID" value="NZ_CP024199.1"/>
</dbReference>
<accession>A0A2N3KV81</accession>
<reference evidence="2 4" key="2">
    <citation type="submission" date="2017-10" db="EMBL/GenBank/DDBJ databases">
        <title>Biodiversity and function of Thalassospira species in the particle-attached aromatic-hydrocarbon-degrading consortia from the surface seawater of the China South Sea.</title>
        <authorList>
            <person name="Dong C."/>
            <person name="Liu R."/>
            <person name="Shao Z."/>
        </authorList>
    </citation>
    <scope>NUCLEOTIDE SEQUENCE [LARGE SCALE GENOMIC DNA]</scope>
    <source>
        <strain evidence="2 4">CSC3H3</strain>
    </source>
</reference>
<gene>
    <name evidence="3" type="ORF">COO20_10225</name>
    <name evidence="2" type="ORF">CSC3H3_08445</name>
</gene>
<protein>
    <recommendedName>
        <fullName evidence="1">Glycosyl transferase family 28 C-terminal domain-containing protein</fullName>
    </recommendedName>
</protein>
<feature type="domain" description="Glycosyl transferase family 28 C-terminal" evidence="1">
    <location>
        <begin position="267"/>
        <end position="349"/>
    </location>
</feature>
<dbReference type="Pfam" id="PF04101">
    <property type="entry name" value="Glyco_tran_28_C"/>
    <property type="match status" value="1"/>
</dbReference>
<dbReference type="InterPro" id="IPR016683">
    <property type="entry name" value="Glyco_trans_28_RedA_prd"/>
</dbReference>